<protein>
    <recommendedName>
        <fullName evidence="5">Pentapeptide repeat-containing protein</fullName>
    </recommendedName>
</protein>
<accession>A0A8H9GTS8</accession>
<feature type="region of interest" description="Disordered" evidence="1">
    <location>
        <begin position="207"/>
        <end position="235"/>
    </location>
</feature>
<feature type="compositionally biased region" description="Basic and acidic residues" evidence="1">
    <location>
        <begin position="225"/>
        <end position="235"/>
    </location>
</feature>
<proteinExistence type="predicted"/>
<dbReference type="AlphaFoldDB" id="A0A8H9GTS8"/>
<keyword evidence="2" id="KW-1133">Transmembrane helix</keyword>
<keyword evidence="4" id="KW-1185">Reference proteome</keyword>
<dbReference type="PANTHER" id="PTHR14136">
    <property type="entry name" value="BTB_POZ DOMAIN-CONTAINING PROTEIN KCTD9"/>
    <property type="match status" value="1"/>
</dbReference>
<dbReference type="OrthoDB" id="8440251at2"/>
<dbReference type="InterPro" id="IPR001646">
    <property type="entry name" value="5peptide_repeat"/>
</dbReference>
<organism evidence="3 4">
    <name type="scientific">Microbispora bryophytorum</name>
    <dbReference type="NCBI Taxonomy" id="1460882"/>
    <lineage>
        <taxon>Bacteria</taxon>
        <taxon>Bacillati</taxon>
        <taxon>Actinomycetota</taxon>
        <taxon>Actinomycetes</taxon>
        <taxon>Streptosporangiales</taxon>
        <taxon>Streptosporangiaceae</taxon>
        <taxon>Microbispora</taxon>
    </lineage>
</organism>
<reference evidence="3" key="1">
    <citation type="journal article" date="2014" name="Int. J. Syst. Evol. Microbiol.">
        <title>Complete genome sequence of Corynebacterium casei LMG S-19264T (=DSM 44701T), isolated from a smear-ripened cheese.</title>
        <authorList>
            <consortium name="US DOE Joint Genome Institute (JGI-PGF)"/>
            <person name="Walter F."/>
            <person name="Albersmeier A."/>
            <person name="Kalinowski J."/>
            <person name="Ruckert C."/>
        </authorList>
    </citation>
    <scope>NUCLEOTIDE SEQUENCE</scope>
    <source>
        <strain evidence="3">CGMCC 4.7138</strain>
    </source>
</reference>
<feature type="transmembrane region" description="Helical" evidence="2">
    <location>
        <begin position="36"/>
        <end position="56"/>
    </location>
</feature>
<feature type="transmembrane region" description="Helical" evidence="2">
    <location>
        <begin position="68"/>
        <end position="89"/>
    </location>
</feature>
<dbReference type="Pfam" id="PF13576">
    <property type="entry name" value="Pentapeptide_3"/>
    <property type="match status" value="1"/>
</dbReference>
<keyword evidence="2" id="KW-0812">Transmembrane</keyword>
<evidence type="ECO:0000256" key="1">
    <source>
        <dbReference type="SAM" id="MobiDB-lite"/>
    </source>
</evidence>
<keyword evidence="2" id="KW-0472">Membrane</keyword>
<dbReference type="Gene3D" id="2.160.20.80">
    <property type="entry name" value="E3 ubiquitin-protein ligase SopA"/>
    <property type="match status" value="2"/>
</dbReference>
<feature type="region of interest" description="Disordered" evidence="1">
    <location>
        <begin position="555"/>
        <end position="574"/>
    </location>
</feature>
<gene>
    <name evidence="3" type="ORF">GCM10011574_03210</name>
</gene>
<dbReference type="RefSeq" id="WP_142567611.1">
    <property type="nucleotide sequence ID" value="NZ_BMMN01000001.1"/>
</dbReference>
<evidence type="ECO:0000313" key="3">
    <source>
        <dbReference type="EMBL" id="GGN98520.1"/>
    </source>
</evidence>
<dbReference type="SUPFAM" id="SSF141571">
    <property type="entry name" value="Pentapeptide repeat-like"/>
    <property type="match status" value="1"/>
</dbReference>
<comment type="caution">
    <text evidence="3">The sequence shown here is derived from an EMBL/GenBank/DDBJ whole genome shotgun (WGS) entry which is preliminary data.</text>
</comment>
<dbReference type="PANTHER" id="PTHR14136:SF17">
    <property type="entry name" value="BTB_POZ DOMAIN-CONTAINING PROTEIN KCTD9"/>
    <property type="match status" value="1"/>
</dbReference>
<dbReference type="InterPro" id="IPR051082">
    <property type="entry name" value="Pentapeptide-BTB/POZ_domain"/>
</dbReference>
<name>A0A8H9GTS8_9ACTN</name>
<dbReference type="EMBL" id="BMMN01000001">
    <property type="protein sequence ID" value="GGN98520.1"/>
    <property type="molecule type" value="Genomic_DNA"/>
</dbReference>
<dbReference type="Proteomes" id="UP000653480">
    <property type="component" value="Unassembled WGS sequence"/>
</dbReference>
<evidence type="ECO:0000313" key="4">
    <source>
        <dbReference type="Proteomes" id="UP000653480"/>
    </source>
</evidence>
<evidence type="ECO:0000256" key="2">
    <source>
        <dbReference type="SAM" id="Phobius"/>
    </source>
</evidence>
<sequence length="574" mass="60333">MRKATGAAALLAGLAAVVLAARWIDVPGLLARLPPGGVLALGGLVLLLAGLVLLATNSRSTRTSPSPMRVLSVWWIVGGLIGVAVSTWIATTALTAIAGADPALRLDAIKSGLTVGAGAAGGVALLLAVRRQWLGERTQVYQEYDATEKRVTELYSKAVDQLGSGNPGVRIAAMYALERLGRNNPEHRQAVMDVLCAYLRAPLPGGAAGDAADRAREPAGGAGDIGDHAPGQEHSPDLEARLTAQRIVVRHLKSSGGASGEGDDGDHWPGVAVDLTRASLVDFDVSGSEVEAASFEQAVFSGRTDFTGCRFRSRAVFTGAEFRGFADFGAAAFFGADFTGAEFRGGAGFAYALFRFDTDFREATFTDADFSGARFGTARFTDASFDGGLTSFEDSEFFLGHFEGVAFEGSLNFGFAIFRCGVRFRYSDFAGPASFEGTFFGRAGFRHCAFLDDASFAGTASRGIAYKTDPGAAAVHFEAEHEGVSVVRRSIRALTVRVQGREPRGLQRLDVADTHFKGSVNFDGADIGGGDLSGVTFPRTTAVARVWPPAWCEIPDPADPTRGTVARSAGAPRP</sequence>
<reference evidence="3" key="2">
    <citation type="submission" date="2020-09" db="EMBL/GenBank/DDBJ databases">
        <authorList>
            <person name="Sun Q."/>
            <person name="Zhou Y."/>
        </authorList>
    </citation>
    <scope>NUCLEOTIDE SEQUENCE</scope>
    <source>
        <strain evidence="3">CGMCC 4.7138</strain>
    </source>
</reference>
<evidence type="ECO:0008006" key="5">
    <source>
        <dbReference type="Google" id="ProtNLM"/>
    </source>
</evidence>